<evidence type="ECO:0000256" key="4">
    <source>
        <dbReference type="ARBA" id="ARBA00023002"/>
    </source>
</evidence>
<dbReference type="InterPro" id="IPR036188">
    <property type="entry name" value="FAD/NAD-bd_sf"/>
</dbReference>
<protein>
    <recommendedName>
        <fullName evidence="5">C2 domain-containing protein</fullName>
    </recommendedName>
</protein>
<dbReference type="SUPFAM" id="SSF49562">
    <property type="entry name" value="C2 domain (Calcium/lipid-binding domain, CaLB)"/>
    <property type="match status" value="1"/>
</dbReference>
<evidence type="ECO:0000313" key="6">
    <source>
        <dbReference type="EMBL" id="KAF9952999.1"/>
    </source>
</evidence>
<dbReference type="OrthoDB" id="10029326at2759"/>
<name>A0A9P6IXZ5_MORAP</name>
<evidence type="ECO:0000256" key="1">
    <source>
        <dbReference type="ARBA" id="ARBA00007992"/>
    </source>
</evidence>
<reference evidence="6" key="1">
    <citation type="journal article" date="2020" name="Fungal Divers.">
        <title>Resolving the Mortierellaceae phylogeny through synthesis of multi-gene phylogenetics and phylogenomics.</title>
        <authorList>
            <person name="Vandepol N."/>
            <person name="Liber J."/>
            <person name="Desiro A."/>
            <person name="Na H."/>
            <person name="Kennedy M."/>
            <person name="Barry K."/>
            <person name="Grigoriev I.V."/>
            <person name="Miller A.N."/>
            <person name="O'Donnell K."/>
            <person name="Stajich J.E."/>
            <person name="Bonito G."/>
        </authorList>
    </citation>
    <scope>NUCLEOTIDE SEQUENCE</scope>
    <source>
        <strain evidence="6">CK1249</strain>
    </source>
</reference>
<dbReference type="Pfam" id="PF00168">
    <property type="entry name" value="C2"/>
    <property type="match status" value="1"/>
</dbReference>
<dbReference type="InterPro" id="IPR000008">
    <property type="entry name" value="C2_dom"/>
</dbReference>
<dbReference type="Gene3D" id="3.50.50.60">
    <property type="entry name" value="FAD/NAD(P)-binding domain"/>
    <property type="match status" value="1"/>
</dbReference>
<evidence type="ECO:0000256" key="3">
    <source>
        <dbReference type="ARBA" id="ARBA00022827"/>
    </source>
</evidence>
<feature type="domain" description="C2" evidence="5">
    <location>
        <begin position="403"/>
        <end position="526"/>
    </location>
</feature>
<keyword evidence="7" id="KW-1185">Reference proteome</keyword>
<dbReference type="Gene3D" id="2.60.40.150">
    <property type="entry name" value="C2 domain"/>
    <property type="match status" value="1"/>
</dbReference>
<dbReference type="SUPFAM" id="SSF51905">
    <property type="entry name" value="FAD/NAD(P)-binding domain"/>
    <property type="match status" value="1"/>
</dbReference>
<keyword evidence="3" id="KW-0274">FAD</keyword>
<evidence type="ECO:0000259" key="5">
    <source>
        <dbReference type="PROSITE" id="PS50004"/>
    </source>
</evidence>
<dbReference type="PRINTS" id="PR00420">
    <property type="entry name" value="RNGMNOXGNASE"/>
</dbReference>
<dbReference type="GO" id="GO:0004497">
    <property type="term" value="F:monooxygenase activity"/>
    <property type="evidence" value="ECO:0007669"/>
    <property type="project" value="InterPro"/>
</dbReference>
<dbReference type="GO" id="GO:0071949">
    <property type="term" value="F:FAD binding"/>
    <property type="evidence" value="ECO:0007669"/>
    <property type="project" value="InterPro"/>
</dbReference>
<dbReference type="InterPro" id="IPR050562">
    <property type="entry name" value="FAD_mOase_fung"/>
</dbReference>
<dbReference type="SMART" id="SM00239">
    <property type="entry name" value="C2"/>
    <property type="match status" value="1"/>
</dbReference>
<dbReference type="InterPro" id="IPR035892">
    <property type="entry name" value="C2_domain_sf"/>
</dbReference>
<organism evidence="6 7">
    <name type="scientific">Mortierella alpina</name>
    <name type="common">Oleaginous fungus</name>
    <name type="synonym">Mortierella renispora</name>
    <dbReference type="NCBI Taxonomy" id="64518"/>
    <lineage>
        <taxon>Eukaryota</taxon>
        <taxon>Fungi</taxon>
        <taxon>Fungi incertae sedis</taxon>
        <taxon>Mucoromycota</taxon>
        <taxon>Mortierellomycotina</taxon>
        <taxon>Mortierellomycetes</taxon>
        <taxon>Mortierellales</taxon>
        <taxon>Mortierellaceae</taxon>
        <taxon>Mortierella</taxon>
    </lineage>
</organism>
<evidence type="ECO:0000256" key="2">
    <source>
        <dbReference type="ARBA" id="ARBA00022630"/>
    </source>
</evidence>
<comment type="similarity">
    <text evidence="1">Belongs to the paxM FAD-dependent monooxygenase family.</text>
</comment>
<comment type="caution">
    <text evidence="6">The sequence shown here is derived from an EMBL/GenBank/DDBJ whole genome shotgun (WGS) entry which is preliminary data.</text>
</comment>
<keyword evidence="2" id="KW-0285">Flavoprotein</keyword>
<proteinExistence type="inferred from homology"/>
<dbReference type="PANTHER" id="PTHR47356">
    <property type="entry name" value="FAD-DEPENDENT MONOOXYGENASE ASQG-RELATED"/>
    <property type="match status" value="1"/>
</dbReference>
<accession>A0A9P6IXZ5</accession>
<gene>
    <name evidence="6" type="ORF">BGZ70_000398</name>
</gene>
<dbReference type="PANTHER" id="PTHR47356:SF2">
    <property type="entry name" value="FAD-BINDING DOMAIN-CONTAINING PROTEIN-RELATED"/>
    <property type="match status" value="1"/>
</dbReference>
<dbReference type="AlphaFoldDB" id="A0A9P6IXZ5"/>
<dbReference type="Pfam" id="PF01494">
    <property type="entry name" value="FAD_binding_3"/>
    <property type="match status" value="2"/>
</dbReference>
<dbReference type="PROSITE" id="PS50004">
    <property type="entry name" value="C2"/>
    <property type="match status" value="1"/>
</dbReference>
<dbReference type="EMBL" id="JAAAHY010001074">
    <property type="protein sequence ID" value="KAF9952999.1"/>
    <property type="molecule type" value="Genomic_DNA"/>
</dbReference>
<evidence type="ECO:0000313" key="7">
    <source>
        <dbReference type="Proteomes" id="UP000738359"/>
    </source>
</evidence>
<dbReference type="InterPro" id="IPR002938">
    <property type="entry name" value="FAD-bd"/>
</dbReference>
<sequence length="549" mass="61108">MSPSDIRVTIVGGGIGGLALANMFEKAKISFIILEKATTIRALGSSLGLDASSLPVMEQLGLLDDFYKASNAVRHFNFHNEAMKSIGMIDFSDLEEIGGYPAIILDRPSFYSILLKNVPKHKILYNKRVLSVTQDAEGATASCADGSAYLSDIIIGADGAYSAVRQNIYKSLKQKGRLSHSDDKPLGYNQHCLVGVSAPLNPERYPILKNDFADFEIVIPRDDPFYTIYMPLPENRISWAVIQNVPRADARKGDGFRFSEWGPEAALEMGDFVRHQPNPFNGTLGDIIDQTPKDLISKILLEEKFFEAWYEDRVVLLGDACHKVVPSAGLGANLAILEGVHLCNLLVDMPTVSQGNITKVFEEYYHQRSKIAKAALANSRQFGKVMGDRMHKLFGGRHHSPPKVNKPLPEPLVDPDEGKTPIGELVIVPIQGRDLPNRERFGKQDPFILFKLGNVSKRSSTDVRGGQRPRWKDDQINILMYESDAKDATSLHVTCLDEDHQKSELIGDCVINLAKVLEHGEHDDWFELSYKGREAGELMLQLTYYSHVS</sequence>
<keyword evidence="4" id="KW-0560">Oxidoreductase</keyword>
<dbReference type="Proteomes" id="UP000738359">
    <property type="component" value="Unassembled WGS sequence"/>
</dbReference>